<evidence type="ECO:0000256" key="8">
    <source>
        <dbReference type="ARBA" id="ARBA00023143"/>
    </source>
</evidence>
<dbReference type="GO" id="GO:0009425">
    <property type="term" value="C:bacterial-type flagellum basal body"/>
    <property type="evidence" value="ECO:0007669"/>
    <property type="project" value="UniProtKB-SubCell"/>
</dbReference>
<comment type="similarity">
    <text evidence="2 10">Belongs to the FliR/MopE/SpaR family.</text>
</comment>
<protein>
    <recommendedName>
        <fullName evidence="3 9">Flagellar biosynthetic protein FliR</fullName>
    </recommendedName>
</protein>
<feature type="transmembrane region" description="Helical" evidence="10">
    <location>
        <begin position="120"/>
        <end position="141"/>
    </location>
</feature>
<dbReference type="Pfam" id="PF01311">
    <property type="entry name" value="Bac_export_1"/>
    <property type="match status" value="1"/>
</dbReference>
<evidence type="ECO:0000256" key="2">
    <source>
        <dbReference type="ARBA" id="ARBA00009772"/>
    </source>
</evidence>
<keyword evidence="8 10" id="KW-0975">Bacterial flagellum</keyword>
<name>A0A917ZLX1_9GAMM</name>
<keyword evidence="7 10" id="KW-0472">Membrane</keyword>
<feature type="transmembrane region" description="Helical" evidence="10">
    <location>
        <begin position="12"/>
        <end position="30"/>
    </location>
</feature>
<dbReference type="GO" id="GO:0005886">
    <property type="term" value="C:plasma membrane"/>
    <property type="evidence" value="ECO:0007669"/>
    <property type="project" value="UniProtKB-SubCell"/>
</dbReference>
<evidence type="ECO:0000256" key="9">
    <source>
        <dbReference type="NCBIfam" id="TIGR01400"/>
    </source>
</evidence>
<evidence type="ECO:0000256" key="5">
    <source>
        <dbReference type="ARBA" id="ARBA00022692"/>
    </source>
</evidence>
<keyword evidence="5 10" id="KW-0812">Transmembrane</keyword>
<evidence type="ECO:0000256" key="4">
    <source>
        <dbReference type="ARBA" id="ARBA00022475"/>
    </source>
</evidence>
<dbReference type="RefSeq" id="WP_188861659.1">
    <property type="nucleotide sequence ID" value="NZ_BMLT01000008.1"/>
</dbReference>
<dbReference type="PRINTS" id="PR00953">
    <property type="entry name" value="TYPE3IMRPROT"/>
</dbReference>
<dbReference type="NCBIfam" id="TIGR01400">
    <property type="entry name" value="fliR"/>
    <property type="match status" value="1"/>
</dbReference>
<comment type="function">
    <text evidence="1 10">Role in flagellar biosynthesis.</text>
</comment>
<reference evidence="11 12" key="1">
    <citation type="journal article" date="2014" name="Int. J. Syst. Evol. Microbiol.">
        <title>Complete genome sequence of Corynebacterium casei LMG S-19264T (=DSM 44701T), isolated from a smear-ripened cheese.</title>
        <authorList>
            <consortium name="US DOE Joint Genome Institute (JGI-PGF)"/>
            <person name="Walter F."/>
            <person name="Albersmeier A."/>
            <person name="Kalinowski J."/>
            <person name="Ruckert C."/>
        </authorList>
    </citation>
    <scope>NUCLEOTIDE SEQUENCE [LARGE SCALE GENOMIC DNA]</scope>
    <source>
        <strain evidence="11 12">CGMCC 1.7286</strain>
    </source>
</reference>
<accession>A0A917ZLX1</accession>
<keyword evidence="6 10" id="KW-1133">Transmembrane helix</keyword>
<dbReference type="PANTHER" id="PTHR30065">
    <property type="entry name" value="FLAGELLAR BIOSYNTHETIC PROTEIN FLIR"/>
    <property type="match status" value="1"/>
</dbReference>
<feature type="transmembrane region" description="Helical" evidence="10">
    <location>
        <begin position="214"/>
        <end position="234"/>
    </location>
</feature>
<feature type="transmembrane region" description="Helical" evidence="10">
    <location>
        <begin position="42"/>
        <end position="59"/>
    </location>
</feature>
<sequence length="259" mass="28054">MFDVSLLQIEQWVADFLWPLFRVASFFMAIPMIGSNLVPGRIRLGLALLVTMLLVPVLPPMPAFDGFSLQSYLIIAQQILIGAAMGFMVQMLLQVFVIGGQLISTQMGLGFASVSDPVNGVAVVVLTQFYLQLTMLLFLAMNGHLVMIDALAQSFERMPVGLAGIDRSIFIEVVRSGGWMFASALLMSLPAITALLVINFAFGIITKAAPQLNIFAIGFPFTMLMGLLIAWVSLGGFLGQYLRIATEALERVGQLFAGG</sequence>
<feature type="transmembrane region" description="Helical" evidence="10">
    <location>
        <begin position="79"/>
        <end position="99"/>
    </location>
</feature>
<dbReference type="InterPro" id="IPR006303">
    <property type="entry name" value="FliR"/>
</dbReference>
<dbReference type="EMBL" id="BMLT01000008">
    <property type="protein sequence ID" value="GGO85013.1"/>
    <property type="molecule type" value="Genomic_DNA"/>
</dbReference>
<keyword evidence="12" id="KW-1185">Reference proteome</keyword>
<evidence type="ECO:0000313" key="12">
    <source>
        <dbReference type="Proteomes" id="UP000599578"/>
    </source>
</evidence>
<dbReference type="Proteomes" id="UP000599578">
    <property type="component" value="Unassembled WGS sequence"/>
</dbReference>
<comment type="subcellular location">
    <subcellularLocation>
        <location evidence="10">Cell membrane</location>
        <topology evidence="10">Multi-pass membrane protein</topology>
    </subcellularLocation>
    <subcellularLocation>
        <location evidence="10">Bacterial flagellum basal body</location>
    </subcellularLocation>
</comment>
<evidence type="ECO:0000256" key="10">
    <source>
        <dbReference type="RuleBase" id="RU362071"/>
    </source>
</evidence>
<dbReference type="AlphaFoldDB" id="A0A917ZLX1"/>
<evidence type="ECO:0000256" key="3">
    <source>
        <dbReference type="ARBA" id="ARBA00021717"/>
    </source>
</evidence>
<dbReference type="PANTHER" id="PTHR30065:SF8">
    <property type="entry name" value="FLAGELLAR BIOSYNTHETIC PROTEIN FLIR"/>
    <property type="match status" value="1"/>
</dbReference>
<organism evidence="11 12">
    <name type="scientific">Marinobacterium nitratireducens</name>
    <dbReference type="NCBI Taxonomy" id="518897"/>
    <lineage>
        <taxon>Bacteria</taxon>
        <taxon>Pseudomonadati</taxon>
        <taxon>Pseudomonadota</taxon>
        <taxon>Gammaproteobacteria</taxon>
        <taxon>Oceanospirillales</taxon>
        <taxon>Oceanospirillaceae</taxon>
        <taxon>Marinobacterium</taxon>
    </lineage>
</organism>
<evidence type="ECO:0000256" key="7">
    <source>
        <dbReference type="ARBA" id="ARBA00023136"/>
    </source>
</evidence>
<evidence type="ECO:0000313" key="11">
    <source>
        <dbReference type="EMBL" id="GGO85013.1"/>
    </source>
</evidence>
<evidence type="ECO:0000256" key="6">
    <source>
        <dbReference type="ARBA" id="ARBA00022989"/>
    </source>
</evidence>
<comment type="caution">
    <text evidence="11">The sequence shown here is derived from an EMBL/GenBank/DDBJ whole genome shotgun (WGS) entry which is preliminary data.</text>
</comment>
<keyword evidence="4 10" id="KW-1003">Cell membrane</keyword>
<gene>
    <name evidence="11" type="primary">fliR</name>
    <name evidence="11" type="ORF">GCM10011348_32580</name>
</gene>
<dbReference type="GO" id="GO:0044780">
    <property type="term" value="P:bacterial-type flagellum assembly"/>
    <property type="evidence" value="ECO:0007669"/>
    <property type="project" value="UniProtKB-UniRule"/>
</dbReference>
<dbReference type="InterPro" id="IPR002010">
    <property type="entry name" value="T3SS_IM_R"/>
</dbReference>
<dbReference type="GO" id="GO:0006605">
    <property type="term" value="P:protein targeting"/>
    <property type="evidence" value="ECO:0007669"/>
    <property type="project" value="UniProtKB-UniRule"/>
</dbReference>
<evidence type="ECO:0000256" key="1">
    <source>
        <dbReference type="ARBA" id="ARBA00002578"/>
    </source>
</evidence>
<keyword evidence="11" id="KW-0966">Cell projection</keyword>
<proteinExistence type="inferred from homology"/>
<feature type="transmembrane region" description="Helical" evidence="10">
    <location>
        <begin position="179"/>
        <end position="202"/>
    </location>
</feature>
<keyword evidence="11" id="KW-0969">Cilium</keyword>
<keyword evidence="11" id="KW-0282">Flagellum</keyword>